<dbReference type="Proteomes" id="UP001196338">
    <property type="component" value="Unassembled WGS sequence"/>
</dbReference>
<dbReference type="RefSeq" id="WP_000365091.1">
    <property type="nucleotide sequence ID" value="NZ_AP018677.1"/>
</dbReference>
<dbReference type="AlphaFoldDB" id="A0A085QER8"/>
<dbReference type="KEGG" id="vcz:VAB027_2635"/>
<dbReference type="Pfam" id="PF01263">
    <property type="entry name" value="Aldose_epim"/>
    <property type="match status" value="1"/>
</dbReference>
<evidence type="ECO:0000256" key="2">
    <source>
        <dbReference type="ARBA" id="ARBA00005866"/>
    </source>
</evidence>
<dbReference type="GeneID" id="69719375"/>
<dbReference type="InterPro" id="IPR025532">
    <property type="entry name" value="G6P_1-epimerase"/>
</dbReference>
<sequence length="296" mass="32722">MDLLSLKTVTTLSDCVTIAEQDQVKIVRVIHDKASAAISLHGGHVLSFQPKGQADLLWMSSQAIYDGKAALRGGIPVCWPWFGRIAAPAHGFARNQEWKLIEHRENEQGVIVTLGLQATPESLAIWPYQFDVRLHVEIRESLTVTLDVTNTDSKAWTFSGALHTYLHVGDIRETQTSGVGTEYIDSLQNSRLCTQHGLLTLTDTIDRVYTQPEPLITVQDPALARTLTVENQGHNSAVLWNPWQQGAQSMADMNDEGYLHFLCVESTLHAPSLAEGITLQPGQNHQLVTQITSQAQ</sequence>
<reference evidence="10 13" key="3">
    <citation type="submission" date="2019-06" db="EMBL/GenBank/DDBJ databases">
        <title>Vibrio cholerae phylogeny based on whole-genome sequencing reveals genetic diversity and population strucutre.</title>
        <authorList>
            <person name="Zhiqiu Y."/>
            <person name="Bin L."/>
            <person name="Lingyan J."/>
        </authorList>
    </citation>
    <scope>NUCLEOTIDE SEQUENCE [LARGE SCALE GENOMIC DNA]</scope>
    <source>
        <strain evidence="10 13">N2814</strain>
    </source>
</reference>
<dbReference type="GO" id="GO:0030246">
    <property type="term" value="F:carbohydrate binding"/>
    <property type="evidence" value="ECO:0007669"/>
    <property type="project" value="UniProtKB-UniRule"/>
</dbReference>
<reference evidence="8" key="5">
    <citation type="submission" date="2021-05" db="EMBL/GenBank/DDBJ databases">
        <authorList>
            <person name="Stine C."/>
        </authorList>
    </citation>
    <scope>NUCLEOTIDE SEQUENCE</scope>
    <source>
        <strain evidence="8">TDS0091212</strain>
    </source>
</reference>
<dbReference type="KEGG" id="vcx:VAA049_879"/>
<dbReference type="PANTHER" id="PTHR11122">
    <property type="entry name" value="APOSPORY-ASSOCIATED PROTEIN C-RELATED"/>
    <property type="match status" value="1"/>
</dbReference>
<evidence type="ECO:0000256" key="4">
    <source>
        <dbReference type="PIRNR" id="PIRNR016020"/>
    </source>
</evidence>
<evidence type="ECO:0000313" key="10">
    <source>
        <dbReference type="EMBL" id="TXX65304.1"/>
    </source>
</evidence>
<dbReference type="Proteomes" id="UP000323225">
    <property type="component" value="Unassembled WGS sequence"/>
</dbReference>
<dbReference type="EMBL" id="VUAA01000024">
    <property type="protein sequence ID" value="KAA1253252.1"/>
    <property type="molecule type" value="Genomic_DNA"/>
</dbReference>
<dbReference type="GO" id="GO:0005975">
    <property type="term" value="P:carbohydrate metabolic process"/>
    <property type="evidence" value="ECO:0007669"/>
    <property type="project" value="InterPro"/>
</dbReference>
<dbReference type="Proteomes" id="UP000471242">
    <property type="component" value="Unassembled WGS sequence"/>
</dbReference>
<evidence type="ECO:0000313" key="8">
    <source>
        <dbReference type="EMBL" id="MBS7675921.1"/>
    </source>
</evidence>
<proteinExistence type="inferred from homology"/>
<feature type="active site" evidence="5">
    <location>
        <position position="163"/>
    </location>
</feature>
<organism evidence="6 11">
    <name type="scientific">Vibrio cholerae</name>
    <dbReference type="NCBI Taxonomy" id="666"/>
    <lineage>
        <taxon>Bacteria</taxon>
        <taxon>Pseudomonadati</taxon>
        <taxon>Pseudomonadota</taxon>
        <taxon>Gammaproteobacteria</taxon>
        <taxon>Vibrionales</taxon>
        <taxon>Vibrionaceae</taxon>
        <taxon>Vibrio</taxon>
    </lineage>
</organism>
<dbReference type="InterPro" id="IPR014718">
    <property type="entry name" value="GH-type_carb-bd"/>
</dbReference>
<accession>A0A085QER8</accession>
<dbReference type="Proteomes" id="UP000046067">
    <property type="component" value="Unassembled WGS sequence"/>
</dbReference>
<evidence type="ECO:0000256" key="3">
    <source>
        <dbReference type="ARBA" id="ARBA00023235"/>
    </source>
</evidence>
<dbReference type="EMBL" id="CWQJ01000002">
    <property type="protein sequence ID" value="CSB61598.1"/>
    <property type="molecule type" value="Genomic_DNA"/>
</dbReference>
<evidence type="ECO:0000313" key="13">
    <source>
        <dbReference type="Proteomes" id="UP000323819"/>
    </source>
</evidence>
<evidence type="ECO:0000313" key="11">
    <source>
        <dbReference type="Proteomes" id="UP000046067"/>
    </source>
</evidence>
<reference evidence="8" key="6">
    <citation type="submission" date="2023-08" db="EMBL/GenBank/DDBJ databases">
        <title>Vibrio cholerae Outbreaks in Tanzania Exemplify Founder Flush: Simultaneous Increases in Population Size and Genetic Diversity.</title>
        <authorList>
            <person name="Debes A.K."/>
            <person name="Mohammed A."/>
            <person name="Maseke I."/>
            <person name="Almeida M."/>
            <person name="Li S."/>
            <person name="Matimba H."/>
            <person name="Joachim A."/>
            <person name="Mizinduko M."/>
            <person name="Nyanga S."/>
            <person name="Kelly M."/>
            <person name="Kachwamba Y."/>
            <person name="Schaffer A.M."/>
            <person name="Nyanga A.S."/>
            <person name="Mghamba J."/>
            <person name="Mosha F.S."/>
            <person name="Sack D.A."/>
            <person name="Stine O.C."/>
        </authorList>
    </citation>
    <scope>NUCLEOTIDE SEQUENCE</scope>
    <source>
        <strain evidence="8">TDS0091212</strain>
    </source>
</reference>
<dbReference type="EC" id="5.1.3.15" evidence="4"/>
<evidence type="ECO:0000313" key="7">
    <source>
        <dbReference type="EMBL" id="KAA1253252.1"/>
    </source>
</evidence>
<dbReference type="CDD" id="cd09020">
    <property type="entry name" value="D-hex-6-P-epi_like"/>
    <property type="match status" value="1"/>
</dbReference>
<feature type="active site" evidence="5">
    <location>
        <position position="265"/>
    </location>
</feature>
<evidence type="ECO:0000313" key="9">
    <source>
        <dbReference type="EMBL" id="MVD21901.1"/>
    </source>
</evidence>
<gene>
    <name evidence="6" type="primary">yeaD</name>
    <name evidence="9" type="ORF">D6U24_00900</name>
    <name evidence="6" type="ORF">ERS013201_00453</name>
    <name evidence="7" type="ORF">F0M16_18455</name>
    <name evidence="10" type="ORF">FXF03_12695</name>
    <name evidence="8" type="ORF">KIN13_21255</name>
</gene>
<dbReference type="GO" id="GO:0047938">
    <property type="term" value="F:glucose-6-phosphate 1-epimerase activity"/>
    <property type="evidence" value="ECO:0007669"/>
    <property type="project" value="UniProtKB-UniRule"/>
</dbReference>
<dbReference type="InterPro" id="IPR011013">
    <property type="entry name" value="Gal_mutarotase_sf_dom"/>
</dbReference>
<dbReference type="PANTHER" id="PTHR11122:SF13">
    <property type="entry name" value="GLUCOSE-6-PHOSPHATE 1-EPIMERASE"/>
    <property type="match status" value="1"/>
</dbReference>
<evidence type="ECO:0000256" key="1">
    <source>
        <dbReference type="ARBA" id="ARBA00001096"/>
    </source>
</evidence>
<protein>
    <recommendedName>
        <fullName evidence="4">Putative glucose-6-phosphate 1-epimerase</fullName>
        <ecNumber evidence="4">5.1.3.15</ecNumber>
    </recommendedName>
</protein>
<name>A0A085QER8_VIBCL</name>
<dbReference type="EMBL" id="QZRB01000001">
    <property type="protein sequence ID" value="MVD21901.1"/>
    <property type="molecule type" value="Genomic_DNA"/>
</dbReference>
<dbReference type="OMA" id="TQALHSY"/>
<dbReference type="KEGG" id="vcq:EN18_13100"/>
<reference evidence="6 11" key="1">
    <citation type="submission" date="2015-07" db="EMBL/GenBank/DDBJ databases">
        <authorList>
            <consortium name="Pathogen Informatics"/>
        </authorList>
    </citation>
    <scope>NUCLEOTIDE SEQUENCE [LARGE SCALE GENOMIC DNA]</scope>
    <source>
        <strain evidence="6 11">A325</strain>
    </source>
</reference>
<dbReference type="InterPro" id="IPR008183">
    <property type="entry name" value="Aldose_1/G6P_1-epimerase"/>
</dbReference>
<evidence type="ECO:0000313" key="12">
    <source>
        <dbReference type="Proteomes" id="UP000323225"/>
    </source>
</evidence>
<reference evidence="7 12" key="4">
    <citation type="submission" date="2019-09" db="EMBL/GenBank/DDBJ databases">
        <authorList>
            <person name="Kritzky A."/>
            <person name="Schelkanova E.Y."/>
            <person name="Alkhova Z.V."/>
            <person name="Smirnova N.I."/>
        </authorList>
    </citation>
    <scope>NUCLEOTIDE SEQUENCE [LARGE SCALE GENOMIC DNA]</scope>
    <source>
        <strain evidence="7 12">M1526</strain>
    </source>
</reference>
<dbReference type="SUPFAM" id="SSF74650">
    <property type="entry name" value="Galactose mutarotase-like"/>
    <property type="match status" value="1"/>
</dbReference>
<dbReference type="PIRSF" id="PIRSF016020">
    <property type="entry name" value="PHexose_mutarotase"/>
    <property type="match status" value="1"/>
</dbReference>
<dbReference type="Proteomes" id="UP000323819">
    <property type="component" value="Unassembled WGS sequence"/>
</dbReference>
<evidence type="ECO:0000313" key="14">
    <source>
        <dbReference type="Proteomes" id="UP000471242"/>
    </source>
</evidence>
<evidence type="ECO:0000256" key="5">
    <source>
        <dbReference type="PIRSR" id="PIRSR016020-1"/>
    </source>
</evidence>
<dbReference type="Gene3D" id="2.70.98.10">
    <property type="match status" value="1"/>
</dbReference>
<comment type="similarity">
    <text evidence="2 4">Belongs to the glucose-6-phosphate 1-epimerase family.</text>
</comment>
<evidence type="ECO:0000313" key="6">
    <source>
        <dbReference type="EMBL" id="CSB61598.1"/>
    </source>
</evidence>
<reference evidence="9 14" key="2">
    <citation type="submission" date="2018-09" db="EMBL/GenBank/DDBJ databases">
        <title>Genomic epidemiology reveals two lineages of Vibrio cholerae that can cause global cholera epidemics despite absence of cholera toxin gene.</title>
        <authorList>
            <person name="Wang H."/>
            <person name="Zen W."/>
            <person name="Yu H."/>
            <person name="Zhang W."/>
            <person name="Pan J."/>
            <person name="Yang C."/>
            <person name="Cui Y."/>
        </authorList>
    </citation>
    <scope>NUCLEOTIDE SEQUENCE [LARGE SCALE GENOMIC DNA]</scope>
    <source>
        <strain evidence="9 14">00-1_S85</strain>
    </source>
</reference>
<keyword evidence="3 4" id="KW-0413">Isomerase</keyword>
<dbReference type="EMBL" id="JAHBND010001006">
    <property type="protein sequence ID" value="MBS7675921.1"/>
    <property type="molecule type" value="Genomic_DNA"/>
</dbReference>
<dbReference type="EMBL" id="VSIJ01000033">
    <property type="protein sequence ID" value="TXX65304.1"/>
    <property type="molecule type" value="Genomic_DNA"/>
</dbReference>
<comment type="catalytic activity">
    <reaction evidence="1">
        <text>alpha-D-glucose 6-phosphate = beta-D-glucose 6-phosphate</text>
        <dbReference type="Rhea" id="RHEA:16249"/>
        <dbReference type="ChEBI" id="CHEBI:58225"/>
        <dbReference type="ChEBI" id="CHEBI:58247"/>
        <dbReference type="EC" id="5.1.3.15"/>
    </reaction>
</comment>